<dbReference type="Proteomes" id="UP000317176">
    <property type="component" value="Unassembled WGS sequence"/>
</dbReference>
<keyword evidence="2" id="KW-1185">Reference proteome</keyword>
<evidence type="ECO:0000313" key="1">
    <source>
        <dbReference type="EMBL" id="TWH94308.1"/>
    </source>
</evidence>
<gene>
    <name evidence="1" type="ORF">IQ17_06765</name>
</gene>
<feature type="non-terminal residue" evidence="1">
    <location>
        <position position="99"/>
    </location>
</feature>
<sequence>MNSGQKITGELVISRGDAPEVLEPAKAAFDDISSFVGAFVEAMDDDTVRFIGDYGLGATTNDFAAKLVAIIPFVGEEHAHGWRERQDIGSRSDIGILAW</sequence>
<organism evidence="1 2">
    <name type="scientific">Bradyrhizobium daqingense</name>
    <dbReference type="NCBI Taxonomy" id="993502"/>
    <lineage>
        <taxon>Bacteria</taxon>
        <taxon>Pseudomonadati</taxon>
        <taxon>Pseudomonadota</taxon>
        <taxon>Alphaproteobacteria</taxon>
        <taxon>Hyphomicrobiales</taxon>
        <taxon>Nitrobacteraceae</taxon>
        <taxon>Bradyrhizobium</taxon>
    </lineage>
</organism>
<accession>A0A562KFU8</accession>
<evidence type="ECO:0000313" key="2">
    <source>
        <dbReference type="Proteomes" id="UP000317176"/>
    </source>
</evidence>
<name>A0A562KFU8_9BRAD</name>
<dbReference type="AlphaFoldDB" id="A0A562KFU8"/>
<protein>
    <submittedName>
        <fullName evidence="1">Uncharacterized protein</fullName>
    </submittedName>
</protein>
<reference evidence="1 2" key="1">
    <citation type="journal article" date="2015" name="Stand. Genomic Sci.">
        <title>Genomic Encyclopedia of Bacterial and Archaeal Type Strains, Phase III: the genomes of soil and plant-associated and newly described type strains.</title>
        <authorList>
            <person name="Whitman W.B."/>
            <person name="Woyke T."/>
            <person name="Klenk H.P."/>
            <person name="Zhou Y."/>
            <person name="Lilburn T.G."/>
            <person name="Beck B.J."/>
            <person name="De Vos P."/>
            <person name="Vandamme P."/>
            <person name="Eisen J.A."/>
            <person name="Garrity G."/>
            <person name="Hugenholtz P."/>
            <person name="Kyrpides N.C."/>
        </authorList>
    </citation>
    <scope>NUCLEOTIDE SEQUENCE [LARGE SCALE GENOMIC DNA]</scope>
    <source>
        <strain evidence="1 2">CGMCC 1.10947</strain>
    </source>
</reference>
<proteinExistence type="predicted"/>
<comment type="caution">
    <text evidence="1">The sequence shown here is derived from an EMBL/GenBank/DDBJ whole genome shotgun (WGS) entry which is preliminary data.</text>
</comment>
<dbReference type="EMBL" id="VLKL01000036">
    <property type="protein sequence ID" value="TWH94308.1"/>
    <property type="molecule type" value="Genomic_DNA"/>
</dbReference>